<evidence type="ECO:0000256" key="1">
    <source>
        <dbReference type="SAM" id="Coils"/>
    </source>
</evidence>
<gene>
    <name evidence="3" type="ORF">HYPSUDRAFT_204760</name>
</gene>
<evidence type="ECO:0000313" key="4">
    <source>
        <dbReference type="Proteomes" id="UP000054270"/>
    </source>
</evidence>
<sequence>MSQLKGIAAVVNWDKEILNALQRIFLSYDVQEDPVIISVLVPEAQEAEESTLRYRDIVSEDRLVAVLNDKDNLIDLGHHHVQQLRVELDTVNLQLEEFKKKNTELEKKYNLSLDATNHAVGMPKVKDKPSRVEVVLVKRSLTSNKQTSSQARPENAKHPVGDFIAAVETDSEDEIDPNVFVATDAEKFPADEVQIRQFKGSDDGKYKTDGLFSNDSDNKSDVQSGSDVSDKRLQEAWQTYNELARSHRQKLHQYKQSKRLIISLRRENRRLLRKTKVHAAQLRDANAEIAAQTIELKRQKVSNDILSARLEDAQTKLERFRNGVAVFVAQFSGF</sequence>
<keyword evidence="4" id="KW-1185">Reference proteome</keyword>
<feature type="compositionally biased region" description="Polar residues" evidence="2">
    <location>
        <begin position="211"/>
        <end position="227"/>
    </location>
</feature>
<dbReference type="AlphaFoldDB" id="A0A0D2KXC3"/>
<accession>A0A0D2KXC3</accession>
<dbReference type="EMBL" id="KN817580">
    <property type="protein sequence ID" value="KJA19182.1"/>
    <property type="molecule type" value="Genomic_DNA"/>
</dbReference>
<feature type="coiled-coil region" evidence="1">
    <location>
        <begin position="81"/>
        <end position="115"/>
    </location>
</feature>
<feature type="compositionally biased region" description="Basic and acidic residues" evidence="2">
    <location>
        <begin position="199"/>
        <end position="208"/>
    </location>
</feature>
<name>A0A0D2KXC3_HYPSF</name>
<protein>
    <submittedName>
        <fullName evidence="3">Uncharacterized protein</fullName>
    </submittedName>
</protein>
<keyword evidence="1" id="KW-0175">Coiled coil</keyword>
<evidence type="ECO:0000313" key="3">
    <source>
        <dbReference type="EMBL" id="KJA19182.1"/>
    </source>
</evidence>
<proteinExistence type="predicted"/>
<evidence type="ECO:0000256" key="2">
    <source>
        <dbReference type="SAM" id="MobiDB-lite"/>
    </source>
</evidence>
<reference evidence="4" key="1">
    <citation type="submission" date="2014-04" db="EMBL/GenBank/DDBJ databases">
        <title>Evolutionary Origins and Diversification of the Mycorrhizal Mutualists.</title>
        <authorList>
            <consortium name="DOE Joint Genome Institute"/>
            <consortium name="Mycorrhizal Genomics Consortium"/>
            <person name="Kohler A."/>
            <person name="Kuo A."/>
            <person name="Nagy L.G."/>
            <person name="Floudas D."/>
            <person name="Copeland A."/>
            <person name="Barry K.W."/>
            <person name="Cichocki N."/>
            <person name="Veneault-Fourrey C."/>
            <person name="LaButti K."/>
            <person name="Lindquist E.A."/>
            <person name="Lipzen A."/>
            <person name="Lundell T."/>
            <person name="Morin E."/>
            <person name="Murat C."/>
            <person name="Riley R."/>
            <person name="Ohm R."/>
            <person name="Sun H."/>
            <person name="Tunlid A."/>
            <person name="Henrissat B."/>
            <person name="Grigoriev I.V."/>
            <person name="Hibbett D.S."/>
            <person name="Martin F."/>
        </authorList>
    </citation>
    <scope>NUCLEOTIDE SEQUENCE [LARGE SCALE GENOMIC DNA]</scope>
    <source>
        <strain evidence="4">FD-334 SS-4</strain>
    </source>
</reference>
<dbReference type="Proteomes" id="UP000054270">
    <property type="component" value="Unassembled WGS sequence"/>
</dbReference>
<organism evidence="3 4">
    <name type="scientific">Hypholoma sublateritium (strain FD-334 SS-4)</name>
    <dbReference type="NCBI Taxonomy" id="945553"/>
    <lineage>
        <taxon>Eukaryota</taxon>
        <taxon>Fungi</taxon>
        <taxon>Dikarya</taxon>
        <taxon>Basidiomycota</taxon>
        <taxon>Agaricomycotina</taxon>
        <taxon>Agaricomycetes</taxon>
        <taxon>Agaricomycetidae</taxon>
        <taxon>Agaricales</taxon>
        <taxon>Agaricineae</taxon>
        <taxon>Strophariaceae</taxon>
        <taxon>Hypholoma</taxon>
    </lineage>
</organism>
<feature type="region of interest" description="Disordered" evidence="2">
    <location>
        <begin position="199"/>
        <end position="228"/>
    </location>
</feature>